<evidence type="ECO:0000256" key="2">
    <source>
        <dbReference type="SAM" id="Phobius"/>
    </source>
</evidence>
<accession>A0A5E7WQD9</accession>
<name>A0A5E7WQD9_PSEFL</name>
<keyword evidence="2" id="KW-0472">Membrane</keyword>
<feature type="transmembrane region" description="Helical" evidence="2">
    <location>
        <begin position="12"/>
        <end position="30"/>
    </location>
</feature>
<gene>
    <name evidence="3" type="ORF">PS943_05240</name>
</gene>
<protein>
    <submittedName>
        <fullName evidence="3">Uncharacterized protein</fullName>
    </submittedName>
</protein>
<sequence>MRINVIPTRYGRIIAVLLLLLSPFAFWYIATPTVTVHYSKEATEKLGAVWNTQHRIYRSGRGGLYPGENSLDFGHIFPDENFFMEFYWWGKKTRNHCVNVTPKWPTTHIYLDANGDIDTSEGSGTDTDRLKQCTTDTAKP</sequence>
<reference evidence="3 4" key="1">
    <citation type="submission" date="2019-09" db="EMBL/GenBank/DDBJ databases">
        <authorList>
            <person name="Chandra G."/>
            <person name="Truman W A."/>
        </authorList>
    </citation>
    <scope>NUCLEOTIDE SEQUENCE [LARGE SCALE GENOMIC DNA]</scope>
    <source>
        <strain evidence="3">PS943</strain>
    </source>
</reference>
<proteinExistence type="predicted"/>
<organism evidence="3 4">
    <name type="scientific">Pseudomonas fluorescens</name>
    <dbReference type="NCBI Taxonomy" id="294"/>
    <lineage>
        <taxon>Bacteria</taxon>
        <taxon>Pseudomonadati</taxon>
        <taxon>Pseudomonadota</taxon>
        <taxon>Gammaproteobacteria</taxon>
        <taxon>Pseudomonadales</taxon>
        <taxon>Pseudomonadaceae</taxon>
        <taxon>Pseudomonas</taxon>
    </lineage>
</organism>
<keyword evidence="2" id="KW-0812">Transmembrane</keyword>
<feature type="region of interest" description="Disordered" evidence="1">
    <location>
        <begin position="120"/>
        <end position="140"/>
    </location>
</feature>
<dbReference type="RefSeq" id="WP_224789265.1">
    <property type="nucleotide sequence ID" value="NZ_CABVJH010000012.1"/>
</dbReference>
<evidence type="ECO:0000313" key="3">
    <source>
        <dbReference type="EMBL" id="VVQ37408.1"/>
    </source>
</evidence>
<evidence type="ECO:0000313" key="4">
    <source>
        <dbReference type="Proteomes" id="UP000325645"/>
    </source>
</evidence>
<dbReference type="AlphaFoldDB" id="A0A5E7WQD9"/>
<keyword evidence="2" id="KW-1133">Transmembrane helix</keyword>
<evidence type="ECO:0000256" key="1">
    <source>
        <dbReference type="SAM" id="MobiDB-lite"/>
    </source>
</evidence>
<dbReference type="Proteomes" id="UP000325645">
    <property type="component" value="Unassembled WGS sequence"/>
</dbReference>
<dbReference type="EMBL" id="CABVJH010000012">
    <property type="protein sequence ID" value="VVQ37408.1"/>
    <property type="molecule type" value="Genomic_DNA"/>
</dbReference>